<accession>A0A3A8JM54</accession>
<organism evidence="2 3">
    <name type="scientific">Corallococcus carmarthensis</name>
    <dbReference type="NCBI Taxonomy" id="2316728"/>
    <lineage>
        <taxon>Bacteria</taxon>
        <taxon>Pseudomonadati</taxon>
        <taxon>Myxococcota</taxon>
        <taxon>Myxococcia</taxon>
        <taxon>Myxococcales</taxon>
        <taxon>Cystobacterineae</taxon>
        <taxon>Myxococcaceae</taxon>
        <taxon>Corallococcus</taxon>
    </lineage>
</organism>
<protein>
    <recommendedName>
        <fullName evidence="1">Type VI secretion system effector TseH-like domain-containing protein</fullName>
    </recommendedName>
</protein>
<keyword evidence="3" id="KW-1185">Reference proteome</keyword>
<gene>
    <name evidence="2" type="ORF">D7X32_37280</name>
</gene>
<sequence length="178" mass="19088">MGAKDGTIEAGHAGAILVDGEKGTTKYYDYGRYGKNKDKGIVRCSVTHSLSVPDAKLDLSGDICNIDKILLSIAGNSLFSDYGKMIASVCKGGSYQKMVAFAEDLRSKGETPYGPFKYNGTNCARFVADLIIKGDAPLTVVADVWTNVTPSPKGNVENADTEETIYTVENNKLTTKNT</sequence>
<dbReference type="Proteomes" id="UP000268313">
    <property type="component" value="Unassembled WGS sequence"/>
</dbReference>
<name>A0A3A8JM54_9BACT</name>
<comment type="caution">
    <text evidence="2">The sequence shown here is derived from an EMBL/GenBank/DDBJ whole genome shotgun (WGS) entry which is preliminary data.</text>
</comment>
<reference evidence="3" key="1">
    <citation type="submission" date="2018-09" db="EMBL/GenBank/DDBJ databases">
        <authorList>
            <person name="Livingstone P.G."/>
            <person name="Whitworth D.E."/>
        </authorList>
    </citation>
    <scope>NUCLEOTIDE SEQUENCE [LARGE SCALE GENOMIC DNA]</scope>
    <source>
        <strain evidence="3">CA043D</strain>
    </source>
</reference>
<dbReference type="Pfam" id="PF25218">
    <property type="entry name" value="TseH"/>
    <property type="match status" value="1"/>
</dbReference>
<evidence type="ECO:0000313" key="3">
    <source>
        <dbReference type="Proteomes" id="UP000268313"/>
    </source>
</evidence>
<feature type="domain" description="Type VI secretion system effector TseH-like" evidence="1">
    <location>
        <begin position="5"/>
        <end position="134"/>
    </location>
</feature>
<proteinExistence type="predicted"/>
<dbReference type="EMBL" id="RAWE01000231">
    <property type="protein sequence ID" value="RKG96036.1"/>
    <property type="molecule type" value="Genomic_DNA"/>
</dbReference>
<evidence type="ECO:0000313" key="2">
    <source>
        <dbReference type="EMBL" id="RKG96036.1"/>
    </source>
</evidence>
<evidence type="ECO:0000259" key="1">
    <source>
        <dbReference type="Pfam" id="PF25218"/>
    </source>
</evidence>
<dbReference type="InterPro" id="IPR057382">
    <property type="entry name" value="TseH"/>
</dbReference>
<dbReference type="AlphaFoldDB" id="A0A3A8JM54"/>